<feature type="region of interest" description="Disordered" evidence="1">
    <location>
        <begin position="27"/>
        <end position="58"/>
    </location>
</feature>
<dbReference type="EMBL" id="SMCN01000016">
    <property type="protein sequence ID" value="TCV81207.1"/>
    <property type="molecule type" value="Genomic_DNA"/>
</dbReference>
<organism evidence="2 3">
    <name type="scientific">Methylomonas methanica</name>
    <dbReference type="NCBI Taxonomy" id="421"/>
    <lineage>
        <taxon>Bacteria</taxon>
        <taxon>Pseudomonadati</taxon>
        <taxon>Pseudomonadota</taxon>
        <taxon>Gammaproteobacteria</taxon>
        <taxon>Methylococcales</taxon>
        <taxon>Methylococcaceae</taxon>
        <taxon>Methylomonas</taxon>
    </lineage>
</organism>
<evidence type="ECO:0008006" key="4">
    <source>
        <dbReference type="Google" id="ProtNLM"/>
    </source>
</evidence>
<evidence type="ECO:0000313" key="3">
    <source>
        <dbReference type="Proteomes" id="UP000295649"/>
    </source>
</evidence>
<protein>
    <recommendedName>
        <fullName evidence="4">Transposase</fullName>
    </recommendedName>
</protein>
<evidence type="ECO:0000313" key="2">
    <source>
        <dbReference type="EMBL" id="TCV81207.1"/>
    </source>
</evidence>
<reference evidence="2 3" key="1">
    <citation type="submission" date="2019-03" db="EMBL/GenBank/DDBJ databases">
        <title>Systems level insights into methane cycling in arid and semi-arid ecosystems.</title>
        <authorList>
            <person name="Kalyuzhnaya M."/>
        </authorList>
    </citation>
    <scope>NUCLEOTIDE SEQUENCE [LARGE SCALE GENOMIC DNA]</scope>
    <source>
        <strain evidence="2 3">S-1</strain>
    </source>
</reference>
<comment type="caution">
    <text evidence="2">The sequence shown here is derived from an EMBL/GenBank/DDBJ whole genome shotgun (WGS) entry which is preliminary data.</text>
</comment>
<accession>A0ABY2CN05</accession>
<proteinExistence type="predicted"/>
<gene>
    <name evidence="2" type="ORF">EDE11_11695</name>
</gene>
<sequence>MKTNPSNPSSTKRSQYSLQFKEQAVERANRDGVPKAAQDYYHWKTRSPSQSGHRFVRN</sequence>
<name>A0ABY2CN05_METMH</name>
<dbReference type="Proteomes" id="UP000295649">
    <property type="component" value="Unassembled WGS sequence"/>
</dbReference>
<evidence type="ECO:0000256" key="1">
    <source>
        <dbReference type="SAM" id="MobiDB-lite"/>
    </source>
</evidence>
<dbReference type="RefSeq" id="WP_157200651.1">
    <property type="nucleotide sequence ID" value="NZ_LUUF01000087.1"/>
</dbReference>
<keyword evidence="3" id="KW-1185">Reference proteome</keyword>